<feature type="domain" description="DUF1330" evidence="1">
    <location>
        <begin position="3"/>
        <end position="95"/>
    </location>
</feature>
<comment type="caution">
    <text evidence="2">The sequence shown here is derived from an EMBL/GenBank/DDBJ whole genome shotgun (WGS) entry which is preliminary data.</text>
</comment>
<proteinExistence type="predicted"/>
<reference evidence="2 3" key="1">
    <citation type="submission" date="2019-08" db="EMBL/GenBank/DDBJ databases">
        <title>Bioinformatics analysis of the strain L3 and L5.</title>
        <authorList>
            <person name="Li X."/>
        </authorList>
    </citation>
    <scope>NUCLEOTIDE SEQUENCE [LARGE SCALE GENOMIC DNA]</scope>
    <source>
        <strain evidence="2 3">L5</strain>
    </source>
</reference>
<dbReference type="Pfam" id="PF07045">
    <property type="entry name" value="DUF1330"/>
    <property type="match status" value="1"/>
</dbReference>
<protein>
    <submittedName>
        <fullName evidence="2">DUF1330 domain-containing protein</fullName>
    </submittedName>
</protein>
<evidence type="ECO:0000259" key="1">
    <source>
        <dbReference type="Pfam" id="PF07045"/>
    </source>
</evidence>
<keyword evidence="3" id="KW-1185">Reference proteome</keyword>
<dbReference type="InterPro" id="IPR010753">
    <property type="entry name" value="DUF1330"/>
</dbReference>
<dbReference type="SUPFAM" id="SSF54909">
    <property type="entry name" value="Dimeric alpha+beta barrel"/>
    <property type="match status" value="1"/>
</dbReference>
<dbReference type="Gene3D" id="3.30.70.100">
    <property type="match status" value="1"/>
</dbReference>
<gene>
    <name evidence="2" type="ORF">F0A17_12295</name>
</gene>
<dbReference type="AlphaFoldDB" id="A0A7V7FZN6"/>
<evidence type="ECO:0000313" key="2">
    <source>
        <dbReference type="EMBL" id="KAA0012258.1"/>
    </source>
</evidence>
<dbReference type="Proteomes" id="UP000486760">
    <property type="component" value="Unassembled WGS sequence"/>
</dbReference>
<dbReference type="InterPro" id="IPR011008">
    <property type="entry name" value="Dimeric_a/b-barrel"/>
</dbReference>
<organism evidence="2 3">
    <name type="scientific">Billgrantia pellis</name>
    <dbReference type="NCBI Taxonomy" id="2606936"/>
    <lineage>
        <taxon>Bacteria</taxon>
        <taxon>Pseudomonadati</taxon>
        <taxon>Pseudomonadota</taxon>
        <taxon>Gammaproteobacteria</taxon>
        <taxon>Oceanospirillales</taxon>
        <taxon>Halomonadaceae</taxon>
        <taxon>Billgrantia</taxon>
    </lineage>
</organism>
<sequence length="96" mass="10436">MGKAYWVSCYREIKDTEKYASYIKLAVPAITAGGGIFLARDVAAFAYEYGRKDRTIIIEFPDIDSARATHDGKAYGAALEALGDGAVRDIRLVEGA</sequence>
<accession>A0A7V7FZN6</accession>
<evidence type="ECO:0000313" key="3">
    <source>
        <dbReference type="Proteomes" id="UP000486760"/>
    </source>
</evidence>
<name>A0A7V7FZN6_9GAMM</name>
<dbReference type="EMBL" id="VTPY01000004">
    <property type="protein sequence ID" value="KAA0012258.1"/>
    <property type="molecule type" value="Genomic_DNA"/>
</dbReference>